<keyword evidence="4" id="KW-0812">Transmembrane</keyword>
<dbReference type="GO" id="GO:0016989">
    <property type="term" value="F:sigma factor antagonist activity"/>
    <property type="evidence" value="ECO:0007669"/>
    <property type="project" value="TreeGrafter"/>
</dbReference>
<feature type="domain" description="Anti-sigma K factor RskA C-terminal" evidence="9">
    <location>
        <begin position="96"/>
        <end position="179"/>
    </location>
</feature>
<dbReference type="PANTHER" id="PTHR37461">
    <property type="entry name" value="ANTI-SIGMA-K FACTOR RSKA"/>
    <property type="match status" value="1"/>
</dbReference>
<dbReference type="EMBL" id="DSRD01000741">
    <property type="protein sequence ID" value="HGW94969.1"/>
    <property type="molecule type" value="Genomic_DNA"/>
</dbReference>
<dbReference type="InterPro" id="IPR041916">
    <property type="entry name" value="Anti_sigma_zinc_sf"/>
</dbReference>
<dbReference type="InterPro" id="IPR051474">
    <property type="entry name" value="Anti-sigma-K/W_factor"/>
</dbReference>
<evidence type="ECO:0000256" key="8">
    <source>
        <dbReference type="ARBA" id="ARBA00030803"/>
    </source>
</evidence>
<keyword evidence="6" id="KW-0472">Membrane</keyword>
<protein>
    <recommendedName>
        <fullName evidence="8">Regulator of SigK</fullName>
    </recommendedName>
    <alternativeName>
        <fullName evidence="7">Sigma-K anti-sigma factor RskA</fullName>
    </alternativeName>
</protein>
<organism evidence="10">
    <name type="scientific">Oscillatoriales cyanobacterium SpSt-402</name>
    <dbReference type="NCBI Taxonomy" id="2282168"/>
    <lineage>
        <taxon>Bacteria</taxon>
        <taxon>Bacillati</taxon>
        <taxon>Cyanobacteriota</taxon>
        <taxon>Cyanophyceae</taxon>
        <taxon>Oscillatoriophycideae</taxon>
        <taxon>Oscillatoriales</taxon>
    </lineage>
</organism>
<reference evidence="10" key="1">
    <citation type="journal article" date="2020" name="mSystems">
        <title>Genome- and Community-Level Interaction Insights into Carbon Utilization and Element Cycling Functions of Hydrothermarchaeota in Hydrothermal Sediment.</title>
        <authorList>
            <person name="Zhou Z."/>
            <person name="Liu Y."/>
            <person name="Xu W."/>
            <person name="Pan J."/>
            <person name="Luo Z.H."/>
            <person name="Li M."/>
        </authorList>
    </citation>
    <scope>NUCLEOTIDE SEQUENCE [LARGE SCALE GENOMIC DNA]</scope>
    <source>
        <strain evidence="10">SpSt-402</strain>
    </source>
</reference>
<comment type="subcellular location">
    <subcellularLocation>
        <location evidence="2">Cell membrane</location>
    </subcellularLocation>
    <subcellularLocation>
        <location evidence="1">Membrane</location>
        <topology evidence="1">Single-pass membrane protein</topology>
    </subcellularLocation>
</comment>
<dbReference type="AlphaFoldDB" id="A0A832M468"/>
<dbReference type="Pfam" id="PF10099">
    <property type="entry name" value="RskA_C"/>
    <property type="match status" value="1"/>
</dbReference>
<comment type="caution">
    <text evidence="10">The sequence shown here is derived from an EMBL/GenBank/DDBJ whole genome shotgun (WGS) entry which is preliminary data.</text>
</comment>
<dbReference type="GO" id="GO:0006417">
    <property type="term" value="P:regulation of translation"/>
    <property type="evidence" value="ECO:0007669"/>
    <property type="project" value="TreeGrafter"/>
</dbReference>
<dbReference type="Gene3D" id="1.10.10.1320">
    <property type="entry name" value="Anti-sigma factor, zinc-finger domain"/>
    <property type="match status" value="1"/>
</dbReference>
<sequence length="246" mass="26605">MSMPSEELQLLIAGYVLGDLDPEEAAEFEQLLAQNPAIANEISQMQVALETAYAPPQLPPPAHLRSTILENAYPARSTPLSANRRKLLSWRSALEIAAAAVIITLGINNYQLRQTLQTAQVQPPQSEVITYVLNATDAGSAASAKVIVNPKDLEATIAVQNLPPLPPGKVYALWTVVTPSAPYTTDDKKAILTEVFEVDERGNFSQTVAVPKVYRFEDLVVKVAVTIEDANAPQKHIGSPIMITGL</sequence>
<evidence type="ECO:0000256" key="4">
    <source>
        <dbReference type="ARBA" id="ARBA00022692"/>
    </source>
</evidence>
<keyword evidence="3" id="KW-1003">Cell membrane</keyword>
<accession>A0A832M468</accession>
<evidence type="ECO:0000313" key="10">
    <source>
        <dbReference type="EMBL" id="HGW94969.1"/>
    </source>
</evidence>
<evidence type="ECO:0000256" key="7">
    <source>
        <dbReference type="ARBA" id="ARBA00029829"/>
    </source>
</evidence>
<proteinExistence type="predicted"/>
<dbReference type="PANTHER" id="PTHR37461:SF1">
    <property type="entry name" value="ANTI-SIGMA-K FACTOR RSKA"/>
    <property type="match status" value="1"/>
</dbReference>
<evidence type="ECO:0000256" key="5">
    <source>
        <dbReference type="ARBA" id="ARBA00022989"/>
    </source>
</evidence>
<dbReference type="InterPro" id="IPR018764">
    <property type="entry name" value="RskA_C"/>
</dbReference>
<name>A0A832M468_9CYAN</name>
<dbReference type="GO" id="GO:0005886">
    <property type="term" value="C:plasma membrane"/>
    <property type="evidence" value="ECO:0007669"/>
    <property type="project" value="UniProtKB-SubCell"/>
</dbReference>
<evidence type="ECO:0000256" key="1">
    <source>
        <dbReference type="ARBA" id="ARBA00004167"/>
    </source>
</evidence>
<evidence type="ECO:0000256" key="2">
    <source>
        <dbReference type="ARBA" id="ARBA00004236"/>
    </source>
</evidence>
<evidence type="ECO:0000256" key="3">
    <source>
        <dbReference type="ARBA" id="ARBA00022475"/>
    </source>
</evidence>
<keyword evidence="5" id="KW-1133">Transmembrane helix</keyword>
<evidence type="ECO:0000259" key="9">
    <source>
        <dbReference type="Pfam" id="PF10099"/>
    </source>
</evidence>
<gene>
    <name evidence="10" type="ORF">ENR47_11910</name>
</gene>
<evidence type="ECO:0000256" key="6">
    <source>
        <dbReference type="ARBA" id="ARBA00023136"/>
    </source>
</evidence>